<sequence>MPDDANCIKEILLQYPFIDPVVEFIRHNENITYKVTEKGSEDAYLLRIHKPITKNMQGVQNRREAIQSELEYLLAWSSCSELPVQIPVPNLNGDVVSSVVLEGEEVYCSVLKWICGETMSRSDFASEEMASTLGERVAQLHQFSRSFKPSSGFIRPEYEIAWINNMLTKLRSGENMGVILSGEFQIIEKAFPPIIDRMKSWSKSIETWGFIHADIHYSNFIRTSRGISFIDFGLSGFGYYAMDVAMSALFIKSELRDDLLSGYTKVIAGNIDVAQLEDLMFLNICEYYAFLVSRREKHLWIREHMPSLIELCRSLLQGTPVFYRMNQVGLAN</sequence>
<dbReference type="Pfam" id="PF01636">
    <property type="entry name" value="APH"/>
    <property type="match status" value="1"/>
</dbReference>
<dbReference type="Gene3D" id="3.90.1200.10">
    <property type="match status" value="1"/>
</dbReference>
<reference evidence="3" key="1">
    <citation type="submission" date="2018-02" db="EMBL/GenBank/DDBJ databases">
        <authorList>
            <person name="Kim S.-K."/>
            <person name="Jung H.-I."/>
            <person name="Lee S.-W."/>
        </authorList>
    </citation>
    <scope>NUCLEOTIDE SEQUENCE</scope>
    <source>
        <strain evidence="3">SK3146</strain>
    </source>
</reference>
<feature type="domain" description="Aminoglycoside phosphotransferase" evidence="2">
    <location>
        <begin position="26"/>
        <end position="263"/>
    </location>
</feature>
<dbReference type="PANTHER" id="PTHR21064">
    <property type="entry name" value="AMINOGLYCOSIDE PHOSPHOTRANSFERASE DOMAIN-CONTAINING PROTEIN-RELATED"/>
    <property type="match status" value="1"/>
</dbReference>
<dbReference type="InterPro" id="IPR002575">
    <property type="entry name" value="Aminoglycoside_PTrfase"/>
</dbReference>
<accession>A0ABY4RTQ1</accession>
<reference evidence="3" key="2">
    <citation type="journal article" date="2021" name="J Anim Sci Technol">
        <title>Complete genome sequence of Paenibacillus konkukensis sp. nov. SK3146 as a potential probiotic strain.</title>
        <authorList>
            <person name="Jung H.I."/>
            <person name="Park S."/>
            <person name="Niu K.M."/>
            <person name="Lee S.W."/>
            <person name="Kothari D."/>
            <person name="Yi K.J."/>
            <person name="Kim S.K."/>
        </authorList>
    </citation>
    <scope>NUCLEOTIDE SEQUENCE</scope>
    <source>
        <strain evidence="3">SK3146</strain>
    </source>
</reference>
<dbReference type="PANTHER" id="PTHR21064:SF6">
    <property type="entry name" value="AMINOGLYCOSIDE PHOSPHOTRANSFERASE DOMAIN-CONTAINING PROTEIN"/>
    <property type="match status" value="1"/>
</dbReference>
<organism evidence="3 4">
    <name type="scientific">Paenibacillus konkukensis</name>
    <dbReference type="NCBI Taxonomy" id="2020716"/>
    <lineage>
        <taxon>Bacteria</taxon>
        <taxon>Bacillati</taxon>
        <taxon>Bacillota</taxon>
        <taxon>Bacilli</taxon>
        <taxon>Bacillales</taxon>
        <taxon>Paenibacillaceae</taxon>
        <taxon>Paenibacillus</taxon>
    </lineage>
</organism>
<proteinExistence type="inferred from homology"/>
<dbReference type="SUPFAM" id="SSF56112">
    <property type="entry name" value="Protein kinase-like (PK-like)"/>
    <property type="match status" value="1"/>
</dbReference>
<dbReference type="EMBL" id="CP027059">
    <property type="protein sequence ID" value="UQZ85605.1"/>
    <property type="molecule type" value="Genomic_DNA"/>
</dbReference>
<keyword evidence="4" id="KW-1185">Reference proteome</keyword>
<dbReference type="RefSeq" id="WP_249861221.1">
    <property type="nucleotide sequence ID" value="NZ_CP027059.1"/>
</dbReference>
<dbReference type="InterPro" id="IPR050249">
    <property type="entry name" value="Pseudomonas-type_ThrB"/>
</dbReference>
<evidence type="ECO:0000313" key="3">
    <source>
        <dbReference type="EMBL" id="UQZ85605.1"/>
    </source>
</evidence>
<evidence type="ECO:0000259" key="2">
    <source>
        <dbReference type="Pfam" id="PF01636"/>
    </source>
</evidence>
<gene>
    <name evidence="3" type="ORF">SK3146_04894</name>
</gene>
<comment type="similarity">
    <text evidence="1">Belongs to the pseudomonas-type ThrB family.</text>
</comment>
<evidence type="ECO:0000313" key="4">
    <source>
        <dbReference type="Proteomes" id="UP001057134"/>
    </source>
</evidence>
<dbReference type="Proteomes" id="UP001057134">
    <property type="component" value="Chromosome"/>
</dbReference>
<name>A0ABY4RTQ1_9BACL</name>
<protein>
    <submittedName>
        <fullName evidence="3">Phosphotransferase enzyme family protein</fullName>
    </submittedName>
</protein>
<dbReference type="InterPro" id="IPR011009">
    <property type="entry name" value="Kinase-like_dom_sf"/>
</dbReference>
<evidence type="ECO:0000256" key="1">
    <source>
        <dbReference type="ARBA" id="ARBA00038240"/>
    </source>
</evidence>